<dbReference type="InterPro" id="IPR011045">
    <property type="entry name" value="N2O_reductase_N"/>
</dbReference>
<gene>
    <name evidence="1" type="ORF">MNBD_PLANCTO03-2210</name>
</gene>
<protein>
    <submittedName>
        <fullName evidence="1">Nitrous-oxide reductase</fullName>
        <ecNumber evidence="1">1.7.99.6</ecNumber>
    </submittedName>
</protein>
<proteinExistence type="predicted"/>
<name>A0A3B1DID0_9ZZZZ</name>
<sequence length="126" mass="12924">MKATQLILGACLLGSSILVGCGNSGDDGGGDSSSGGETVSQSGAPYEALQAVIDERNLTPDDVVAAAKTFMPSGRHDDYIMFASGGHGGQMIVIGMPSMRILKIIGVFTPEPWQGYGYGVGQDILA</sequence>
<dbReference type="Gene3D" id="2.130.10.10">
    <property type="entry name" value="YVTN repeat-like/Quinoprotein amine dehydrogenase"/>
    <property type="match status" value="1"/>
</dbReference>
<dbReference type="GO" id="GO:0016491">
    <property type="term" value="F:oxidoreductase activity"/>
    <property type="evidence" value="ECO:0007669"/>
    <property type="project" value="UniProtKB-KW"/>
</dbReference>
<dbReference type="EMBL" id="UOGK01000654">
    <property type="protein sequence ID" value="VAX42179.1"/>
    <property type="molecule type" value="Genomic_DNA"/>
</dbReference>
<organism evidence="1">
    <name type="scientific">hydrothermal vent metagenome</name>
    <dbReference type="NCBI Taxonomy" id="652676"/>
    <lineage>
        <taxon>unclassified sequences</taxon>
        <taxon>metagenomes</taxon>
        <taxon>ecological metagenomes</taxon>
    </lineage>
</organism>
<evidence type="ECO:0000313" key="1">
    <source>
        <dbReference type="EMBL" id="VAX42179.1"/>
    </source>
</evidence>
<dbReference type="AlphaFoldDB" id="A0A3B1DID0"/>
<dbReference type="EC" id="1.7.99.6" evidence="1"/>
<feature type="non-terminal residue" evidence="1">
    <location>
        <position position="126"/>
    </location>
</feature>
<dbReference type="SUPFAM" id="SSF50974">
    <property type="entry name" value="Nitrous oxide reductase, N-terminal domain"/>
    <property type="match status" value="1"/>
</dbReference>
<reference evidence="1" key="1">
    <citation type="submission" date="2018-06" db="EMBL/GenBank/DDBJ databases">
        <authorList>
            <person name="Zhirakovskaya E."/>
        </authorList>
    </citation>
    <scope>NUCLEOTIDE SEQUENCE</scope>
</reference>
<keyword evidence="1" id="KW-0560">Oxidoreductase</keyword>
<dbReference type="PROSITE" id="PS51257">
    <property type="entry name" value="PROKAR_LIPOPROTEIN"/>
    <property type="match status" value="1"/>
</dbReference>
<dbReference type="InterPro" id="IPR015943">
    <property type="entry name" value="WD40/YVTN_repeat-like_dom_sf"/>
</dbReference>
<accession>A0A3B1DID0</accession>